<dbReference type="PRINTS" id="PR00344">
    <property type="entry name" value="BCTRLSENSOR"/>
</dbReference>
<keyword evidence="6" id="KW-0067">ATP-binding</keyword>
<keyword evidence="4" id="KW-1133">Transmembrane helix</keyword>
<evidence type="ECO:0000259" key="5">
    <source>
        <dbReference type="PROSITE" id="PS50109"/>
    </source>
</evidence>
<dbReference type="EMBL" id="JBHTJH010000017">
    <property type="protein sequence ID" value="MFD0863258.1"/>
    <property type="molecule type" value="Genomic_DNA"/>
</dbReference>
<keyword evidence="4" id="KW-0472">Membrane</keyword>
<keyword evidence="4" id="KW-0812">Transmembrane</keyword>
<dbReference type="SMART" id="SM00387">
    <property type="entry name" value="HATPase_c"/>
    <property type="match status" value="1"/>
</dbReference>
<dbReference type="InterPro" id="IPR004358">
    <property type="entry name" value="Sig_transdc_His_kin-like_C"/>
</dbReference>
<dbReference type="PROSITE" id="PS50109">
    <property type="entry name" value="HIS_KIN"/>
    <property type="match status" value="1"/>
</dbReference>
<dbReference type="EC" id="2.7.13.3" evidence="2"/>
<protein>
    <recommendedName>
        <fullName evidence="2">histidine kinase</fullName>
        <ecNumber evidence="2">2.7.13.3</ecNumber>
    </recommendedName>
</protein>
<dbReference type="GO" id="GO:0005524">
    <property type="term" value="F:ATP binding"/>
    <property type="evidence" value="ECO:0007669"/>
    <property type="project" value="UniProtKB-KW"/>
</dbReference>
<dbReference type="InterPro" id="IPR003594">
    <property type="entry name" value="HATPase_dom"/>
</dbReference>
<keyword evidence="7" id="KW-1185">Reference proteome</keyword>
<dbReference type="PANTHER" id="PTHR43547:SF2">
    <property type="entry name" value="HYBRID SIGNAL TRANSDUCTION HISTIDINE KINASE C"/>
    <property type="match status" value="1"/>
</dbReference>
<evidence type="ECO:0000313" key="6">
    <source>
        <dbReference type="EMBL" id="MFD0863258.1"/>
    </source>
</evidence>
<dbReference type="Pfam" id="PF02518">
    <property type="entry name" value="HATPase_c"/>
    <property type="match status" value="1"/>
</dbReference>
<feature type="transmembrane region" description="Helical" evidence="4">
    <location>
        <begin position="12"/>
        <end position="30"/>
    </location>
</feature>
<keyword evidence="6" id="KW-0547">Nucleotide-binding</keyword>
<organism evidence="6 7">
    <name type="scientific">Sungkyunkwania multivorans</name>
    <dbReference type="NCBI Taxonomy" id="1173618"/>
    <lineage>
        <taxon>Bacteria</taxon>
        <taxon>Pseudomonadati</taxon>
        <taxon>Bacteroidota</taxon>
        <taxon>Flavobacteriia</taxon>
        <taxon>Flavobacteriales</taxon>
        <taxon>Flavobacteriaceae</taxon>
        <taxon>Sungkyunkwania</taxon>
    </lineage>
</organism>
<sequence>MTASKEIRSLQFLPLFAILLVSGIVLAFFVDNHIKEIKLKERALLLKQVNTRAAEELTEALDKFTVFVSGIRTYTNHTGTFPTKDQLFSFVKEHYRSSPGQSPMVISYLDTTHVFRYSFTHKKDNPDGLVGTHVKDIVGTEGVGRLATLMLNEEFKCFGPVNLIEGRVGIPIGFGVIDEEGKSLGYITAITDFKPIINKIYTTNATDDFVFRFRTNSGVDFDRERVYDHPPSFNDQKDPEYYKNFTVAEDSFIYSKADFHGFEVVVGTAYKKPYIRDEYTLYLFLAWLITLGLFLVFVLKEIWRIKRINKQIGGQKDELSKLIATKDKFFSIIAHDLRSPLATIINYIDLIQDPEIQEEDSAEILGELKKSTQSSLSLLDNLLKWSRLQTGELKFSPKSIYLTEPAIAAIEVLSPLIQQKSIDLHLNIDSKLQVFADKNMVETIIRNLVSNAIKFSHQKGDITIRAIDKKNHIKVTVSDTGVGIPESKIPLLFNITTNYTQLGTDREVGTGLGLVICKEFVEKHGGEIRAESNEGQGSSFIFTLPKKKF</sequence>
<dbReference type="RefSeq" id="WP_386409134.1">
    <property type="nucleotide sequence ID" value="NZ_JBHTJH010000017.1"/>
</dbReference>
<evidence type="ECO:0000313" key="7">
    <source>
        <dbReference type="Proteomes" id="UP001596978"/>
    </source>
</evidence>
<proteinExistence type="predicted"/>
<dbReference type="InterPro" id="IPR036097">
    <property type="entry name" value="HisK_dim/P_sf"/>
</dbReference>
<dbReference type="InterPro" id="IPR005467">
    <property type="entry name" value="His_kinase_dom"/>
</dbReference>
<dbReference type="InterPro" id="IPR036890">
    <property type="entry name" value="HATPase_C_sf"/>
</dbReference>
<evidence type="ECO:0000256" key="3">
    <source>
        <dbReference type="ARBA" id="ARBA00022553"/>
    </source>
</evidence>
<reference evidence="7" key="1">
    <citation type="journal article" date="2019" name="Int. J. Syst. Evol. Microbiol.">
        <title>The Global Catalogue of Microorganisms (GCM) 10K type strain sequencing project: providing services to taxonomists for standard genome sequencing and annotation.</title>
        <authorList>
            <consortium name="The Broad Institute Genomics Platform"/>
            <consortium name="The Broad Institute Genome Sequencing Center for Infectious Disease"/>
            <person name="Wu L."/>
            <person name="Ma J."/>
        </authorList>
    </citation>
    <scope>NUCLEOTIDE SEQUENCE [LARGE SCALE GENOMIC DNA]</scope>
    <source>
        <strain evidence="7">CCUG 62952</strain>
    </source>
</reference>
<dbReference type="SMART" id="SM00388">
    <property type="entry name" value="HisKA"/>
    <property type="match status" value="1"/>
</dbReference>
<comment type="catalytic activity">
    <reaction evidence="1">
        <text>ATP + protein L-histidine = ADP + protein N-phospho-L-histidine.</text>
        <dbReference type="EC" id="2.7.13.3"/>
    </reaction>
</comment>
<feature type="domain" description="Histidine kinase" evidence="5">
    <location>
        <begin position="332"/>
        <end position="548"/>
    </location>
</feature>
<dbReference type="SUPFAM" id="SSF47384">
    <property type="entry name" value="Homodimeric domain of signal transducing histidine kinase"/>
    <property type="match status" value="1"/>
</dbReference>
<accession>A0ABW3CZY7</accession>
<dbReference type="Gene3D" id="3.30.565.10">
    <property type="entry name" value="Histidine kinase-like ATPase, C-terminal domain"/>
    <property type="match status" value="1"/>
</dbReference>
<evidence type="ECO:0000256" key="2">
    <source>
        <dbReference type="ARBA" id="ARBA00012438"/>
    </source>
</evidence>
<dbReference type="Proteomes" id="UP001596978">
    <property type="component" value="Unassembled WGS sequence"/>
</dbReference>
<gene>
    <name evidence="6" type="ORF">ACFQ1M_13675</name>
</gene>
<evidence type="ECO:0000256" key="4">
    <source>
        <dbReference type="SAM" id="Phobius"/>
    </source>
</evidence>
<dbReference type="Pfam" id="PF00512">
    <property type="entry name" value="HisKA"/>
    <property type="match status" value="1"/>
</dbReference>
<dbReference type="SUPFAM" id="SSF55874">
    <property type="entry name" value="ATPase domain of HSP90 chaperone/DNA topoisomerase II/histidine kinase"/>
    <property type="match status" value="1"/>
</dbReference>
<dbReference type="CDD" id="cd00082">
    <property type="entry name" value="HisKA"/>
    <property type="match status" value="1"/>
</dbReference>
<comment type="caution">
    <text evidence="6">The sequence shown here is derived from an EMBL/GenBank/DDBJ whole genome shotgun (WGS) entry which is preliminary data.</text>
</comment>
<name>A0ABW3CZY7_9FLAO</name>
<dbReference type="InterPro" id="IPR003661">
    <property type="entry name" value="HisK_dim/P_dom"/>
</dbReference>
<feature type="transmembrane region" description="Helical" evidence="4">
    <location>
        <begin position="279"/>
        <end position="299"/>
    </location>
</feature>
<dbReference type="Gene3D" id="1.10.287.130">
    <property type="match status" value="1"/>
</dbReference>
<evidence type="ECO:0000256" key="1">
    <source>
        <dbReference type="ARBA" id="ARBA00000085"/>
    </source>
</evidence>
<dbReference type="PANTHER" id="PTHR43547">
    <property type="entry name" value="TWO-COMPONENT HISTIDINE KINASE"/>
    <property type="match status" value="1"/>
</dbReference>
<keyword evidence="3" id="KW-0597">Phosphoprotein</keyword>